<dbReference type="InterPro" id="IPR014922">
    <property type="entry name" value="YdhG-like"/>
</dbReference>
<proteinExistence type="predicted"/>
<name>A0A366L9P5_9SPHI</name>
<dbReference type="AlphaFoldDB" id="A0A366L9P5"/>
<dbReference type="Proteomes" id="UP000252081">
    <property type="component" value="Unassembled WGS sequence"/>
</dbReference>
<evidence type="ECO:0000313" key="3">
    <source>
        <dbReference type="Proteomes" id="UP000252081"/>
    </source>
</evidence>
<comment type="caution">
    <text evidence="2">The sequence shown here is derived from an EMBL/GenBank/DDBJ whole genome shotgun (WGS) entry which is preliminary data.</text>
</comment>
<protein>
    <submittedName>
        <fullName evidence="2">DUF1801 domain-containing protein</fullName>
    </submittedName>
</protein>
<dbReference type="EMBL" id="QNQU01000003">
    <property type="protein sequence ID" value="RBQ10203.1"/>
    <property type="molecule type" value="Genomic_DNA"/>
</dbReference>
<dbReference type="Pfam" id="PF08818">
    <property type="entry name" value="DUF1801"/>
    <property type="match status" value="1"/>
</dbReference>
<feature type="domain" description="YdhG-like" evidence="1">
    <location>
        <begin position="21"/>
        <end position="110"/>
    </location>
</feature>
<accession>A0A366L9P5</accession>
<evidence type="ECO:0000259" key="1">
    <source>
        <dbReference type="Pfam" id="PF08818"/>
    </source>
</evidence>
<dbReference type="RefSeq" id="WP_113947549.1">
    <property type="nucleotide sequence ID" value="NZ_QNQU01000003.1"/>
</dbReference>
<dbReference type="OrthoDB" id="115213at2"/>
<dbReference type="SUPFAM" id="SSF159888">
    <property type="entry name" value="YdhG-like"/>
    <property type="match status" value="1"/>
</dbReference>
<reference evidence="2 3" key="1">
    <citation type="submission" date="2018-07" db="EMBL/GenBank/DDBJ databases">
        <title>A draft genome of a endophytic bacteria, a new species of Pedobacter.</title>
        <authorList>
            <person name="Zhang Z.D."/>
            <person name="Chen Z.J."/>
        </authorList>
    </citation>
    <scope>NUCLEOTIDE SEQUENCE [LARGE SCALE GENOMIC DNA]</scope>
    <source>
        <strain evidence="2 3">RS10</strain>
    </source>
</reference>
<evidence type="ECO:0000313" key="2">
    <source>
        <dbReference type="EMBL" id="RBQ10203.1"/>
    </source>
</evidence>
<dbReference type="Gene3D" id="3.90.1150.200">
    <property type="match status" value="1"/>
</dbReference>
<organism evidence="2 3">
    <name type="scientific">Pedobacter miscanthi</name>
    <dbReference type="NCBI Taxonomy" id="2259170"/>
    <lineage>
        <taxon>Bacteria</taxon>
        <taxon>Pseudomonadati</taxon>
        <taxon>Bacteroidota</taxon>
        <taxon>Sphingobacteriia</taxon>
        <taxon>Sphingobacteriales</taxon>
        <taxon>Sphingobacteriaceae</taxon>
        <taxon>Pedobacter</taxon>
    </lineage>
</organism>
<gene>
    <name evidence="2" type="ORF">DRW42_03980</name>
</gene>
<sequence length="124" mass="14226">MEQPKPENIDQYIANFPAETQKLLQQIRETIHKAVPTAKEVISYGMPAFKQHTVLVYFAGYAKHIGFYPTGSGIEAFKNEFADYKWSKGAIQFPLDKPLPLELITRITKFKAEHDLEKTKKKKA</sequence>
<keyword evidence="3" id="KW-1185">Reference proteome</keyword>